<dbReference type="PANTHER" id="PTHR36966:SF1">
    <property type="entry name" value="REP-ASSOCIATED TYROSINE TRANSPOSASE"/>
    <property type="match status" value="1"/>
</dbReference>
<dbReference type="SUPFAM" id="SSF143422">
    <property type="entry name" value="Transposase IS200-like"/>
    <property type="match status" value="1"/>
</dbReference>
<dbReference type="InterPro" id="IPR052715">
    <property type="entry name" value="RAYT_transposase"/>
</dbReference>
<dbReference type="Gene3D" id="3.30.70.1290">
    <property type="entry name" value="Transposase IS200-like"/>
    <property type="match status" value="1"/>
</dbReference>
<gene>
    <name evidence="1" type="ORF">S03H2_05233</name>
</gene>
<accession>X1DWV1</accession>
<dbReference type="PANTHER" id="PTHR36966">
    <property type="entry name" value="REP-ASSOCIATED TYROSINE TRANSPOSASE"/>
    <property type="match status" value="1"/>
</dbReference>
<dbReference type="GO" id="GO:0043565">
    <property type="term" value="F:sequence-specific DNA binding"/>
    <property type="evidence" value="ECO:0007669"/>
    <property type="project" value="TreeGrafter"/>
</dbReference>
<feature type="non-terminal residue" evidence="1">
    <location>
        <position position="1"/>
    </location>
</feature>
<dbReference type="GO" id="GO:0006313">
    <property type="term" value="P:DNA transposition"/>
    <property type="evidence" value="ECO:0007669"/>
    <property type="project" value="InterPro"/>
</dbReference>
<reference evidence="1" key="1">
    <citation type="journal article" date="2014" name="Front. Microbiol.">
        <title>High frequency of phylogenetically diverse reductive dehalogenase-homologous genes in deep subseafloor sedimentary metagenomes.</title>
        <authorList>
            <person name="Kawai M."/>
            <person name="Futagami T."/>
            <person name="Toyoda A."/>
            <person name="Takaki Y."/>
            <person name="Nishi S."/>
            <person name="Hori S."/>
            <person name="Arai W."/>
            <person name="Tsubouchi T."/>
            <person name="Morono Y."/>
            <person name="Uchiyama I."/>
            <person name="Ito T."/>
            <person name="Fujiyama A."/>
            <person name="Inagaki F."/>
            <person name="Takami H."/>
        </authorList>
    </citation>
    <scope>NUCLEOTIDE SEQUENCE</scope>
    <source>
        <strain evidence="1">Expedition CK06-06</strain>
    </source>
</reference>
<dbReference type="EMBL" id="BARU01002162">
    <property type="protein sequence ID" value="GAH24762.1"/>
    <property type="molecule type" value="Genomic_DNA"/>
</dbReference>
<dbReference type="AlphaFoldDB" id="X1DWV1"/>
<comment type="caution">
    <text evidence="1">The sequence shown here is derived from an EMBL/GenBank/DDBJ whole genome shotgun (WGS) entry which is preliminary data.</text>
</comment>
<dbReference type="InterPro" id="IPR036515">
    <property type="entry name" value="Transposase_17_sf"/>
</dbReference>
<proteinExistence type="predicted"/>
<evidence type="ECO:0000313" key="1">
    <source>
        <dbReference type="EMBL" id="GAH24762.1"/>
    </source>
</evidence>
<dbReference type="GO" id="GO:0004803">
    <property type="term" value="F:transposase activity"/>
    <property type="evidence" value="ECO:0007669"/>
    <property type="project" value="InterPro"/>
</dbReference>
<sequence>IEILREAKGKYNCKNWVYMFMPDHLHVVNEGISDSSDLWKMMNFFKQKTGFWLSQNKKGTKWQKDFYDHVHRKEDDLKKHIIYILDNPVRKGLVSDWKDYPSKGSLDFSLEDIIS</sequence>
<organism evidence="1">
    <name type="scientific">marine sediment metagenome</name>
    <dbReference type="NCBI Taxonomy" id="412755"/>
    <lineage>
        <taxon>unclassified sequences</taxon>
        <taxon>metagenomes</taxon>
        <taxon>ecological metagenomes</taxon>
    </lineage>
</organism>
<name>X1DWV1_9ZZZZ</name>
<protein>
    <submittedName>
        <fullName evidence="1">Uncharacterized protein</fullName>
    </submittedName>
</protein>